<sequence>MKRRLSESKPDEGEFLRGGERNPDGVDTENHEASARKLRRGQIEKKRRDRINSSLAELRQLVPAVMRRQGSTKMEKAEVLQLTVEHLRSLKYGAEYSKDLALTHAYDNGMTANQKRMAADNSGLSAAVDTTDNKIVNPVSQAKQQNVNDLNRSISSRAGDEINRTASTIYSASRENVILKQDQLLTNQIVTQCLPMRKDFRKGKEAICERKMQNRCLPVSFAAPPLQSYAHRSCIANSIPPFLCGQYRPRIDWSMAVIAKTDISALFPTSWSSKKAQPEAFLHKNAKEFS</sequence>
<dbReference type="Gene3D" id="4.10.280.10">
    <property type="entry name" value="Helix-loop-helix DNA-binding domain"/>
    <property type="match status" value="1"/>
</dbReference>
<dbReference type="InterPro" id="IPR011598">
    <property type="entry name" value="bHLH_dom"/>
</dbReference>
<comment type="caution">
    <text evidence="7">The sequence shown here is derived from an EMBL/GenBank/DDBJ whole genome shotgun (WGS) entry which is preliminary data.</text>
</comment>
<dbReference type="SUPFAM" id="SSF47459">
    <property type="entry name" value="HLH, helix-loop-helix DNA-binding domain"/>
    <property type="match status" value="1"/>
</dbReference>
<keyword evidence="2" id="KW-0805">Transcription regulation</keyword>
<accession>A0AAD9QZN7</accession>
<evidence type="ECO:0000256" key="3">
    <source>
        <dbReference type="ARBA" id="ARBA00023163"/>
    </source>
</evidence>
<reference evidence="7" key="1">
    <citation type="journal article" date="2023" name="G3 (Bethesda)">
        <title>Whole genome assembly and annotation of the endangered Caribbean coral Acropora cervicornis.</title>
        <authorList>
            <person name="Selwyn J.D."/>
            <person name="Vollmer S.V."/>
        </authorList>
    </citation>
    <scope>NUCLEOTIDE SEQUENCE</scope>
    <source>
        <strain evidence="7">K2</strain>
    </source>
</reference>
<dbReference type="SMART" id="SM00353">
    <property type="entry name" value="HLH"/>
    <property type="match status" value="1"/>
</dbReference>
<evidence type="ECO:0000313" key="7">
    <source>
        <dbReference type="EMBL" id="KAK2570203.1"/>
    </source>
</evidence>
<feature type="compositionally biased region" description="Basic and acidic residues" evidence="5">
    <location>
        <begin position="1"/>
        <end position="46"/>
    </location>
</feature>
<dbReference type="PROSITE" id="PS50888">
    <property type="entry name" value="BHLH"/>
    <property type="match status" value="1"/>
</dbReference>
<name>A0AAD9QZN7_ACRCE</name>
<gene>
    <name evidence="7" type="ORF">P5673_004977</name>
</gene>
<dbReference type="Proteomes" id="UP001249851">
    <property type="component" value="Unassembled WGS sequence"/>
</dbReference>
<organism evidence="7 8">
    <name type="scientific">Acropora cervicornis</name>
    <name type="common">Staghorn coral</name>
    <dbReference type="NCBI Taxonomy" id="6130"/>
    <lineage>
        <taxon>Eukaryota</taxon>
        <taxon>Metazoa</taxon>
        <taxon>Cnidaria</taxon>
        <taxon>Anthozoa</taxon>
        <taxon>Hexacorallia</taxon>
        <taxon>Scleractinia</taxon>
        <taxon>Astrocoeniina</taxon>
        <taxon>Acroporidae</taxon>
        <taxon>Acropora</taxon>
    </lineage>
</organism>
<feature type="domain" description="BHLH" evidence="6">
    <location>
        <begin position="35"/>
        <end position="90"/>
    </location>
</feature>
<keyword evidence="3" id="KW-0804">Transcription</keyword>
<comment type="subcellular location">
    <subcellularLocation>
        <location evidence="1">Nucleus</location>
    </subcellularLocation>
</comment>
<dbReference type="AlphaFoldDB" id="A0AAD9QZN7"/>
<evidence type="ECO:0000256" key="1">
    <source>
        <dbReference type="ARBA" id="ARBA00004123"/>
    </source>
</evidence>
<dbReference type="InterPro" id="IPR050370">
    <property type="entry name" value="HES_HEY"/>
</dbReference>
<evidence type="ECO:0000256" key="2">
    <source>
        <dbReference type="ARBA" id="ARBA00023015"/>
    </source>
</evidence>
<dbReference type="GO" id="GO:0046983">
    <property type="term" value="F:protein dimerization activity"/>
    <property type="evidence" value="ECO:0007669"/>
    <property type="project" value="InterPro"/>
</dbReference>
<dbReference type="GO" id="GO:0005634">
    <property type="term" value="C:nucleus"/>
    <property type="evidence" value="ECO:0007669"/>
    <property type="project" value="UniProtKB-SubCell"/>
</dbReference>
<dbReference type="Pfam" id="PF00010">
    <property type="entry name" value="HLH"/>
    <property type="match status" value="1"/>
</dbReference>
<evidence type="ECO:0000313" key="8">
    <source>
        <dbReference type="Proteomes" id="UP001249851"/>
    </source>
</evidence>
<keyword evidence="4" id="KW-0539">Nucleus</keyword>
<feature type="region of interest" description="Disordered" evidence="5">
    <location>
        <begin position="1"/>
        <end position="48"/>
    </location>
</feature>
<dbReference type="InterPro" id="IPR036638">
    <property type="entry name" value="HLH_DNA-bd_sf"/>
</dbReference>
<keyword evidence="8" id="KW-1185">Reference proteome</keyword>
<evidence type="ECO:0000256" key="4">
    <source>
        <dbReference type="ARBA" id="ARBA00023242"/>
    </source>
</evidence>
<dbReference type="PANTHER" id="PTHR10985">
    <property type="entry name" value="BASIC HELIX-LOOP-HELIX TRANSCRIPTION FACTOR, HES-RELATED"/>
    <property type="match status" value="1"/>
</dbReference>
<protein>
    <submittedName>
        <fullName evidence="7">Hairy/enhancer-of-split related with YRPW motif protein</fullName>
    </submittedName>
</protein>
<reference evidence="7" key="2">
    <citation type="journal article" date="2023" name="Science">
        <title>Genomic signatures of disease resistance in endangered staghorn corals.</title>
        <authorList>
            <person name="Vollmer S.V."/>
            <person name="Selwyn J.D."/>
            <person name="Despard B.A."/>
            <person name="Roesel C.L."/>
        </authorList>
    </citation>
    <scope>NUCLEOTIDE SEQUENCE</scope>
    <source>
        <strain evidence="7">K2</strain>
    </source>
</reference>
<evidence type="ECO:0000259" key="6">
    <source>
        <dbReference type="PROSITE" id="PS50888"/>
    </source>
</evidence>
<evidence type="ECO:0000256" key="5">
    <source>
        <dbReference type="SAM" id="MobiDB-lite"/>
    </source>
</evidence>
<proteinExistence type="predicted"/>
<dbReference type="EMBL" id="JARQWQ010000008">
    <property type="protein sequence ID" value="KAK2570203.1"/>
    <property type="molecule type" value="Genomic_DNA"/>
</dbReference>